<protein>
    <submittedName>
        <fullName evidence="6">Chromo domain-containing protein</fullName>
    </submittedName>
</protein>
<dbReference type="InterPro" id="IPR016197">
    <property type="entry name" value="Chromo-like_dom_sf"/>
</dbReference>
<reference evidence="5" key="1">
    <citation type="journal article" date="2013" name="Genetics">
        <title>The draft genome and transcriptome of Panagrellus redivivus are shaped by the harsh demands of a free-living lifestyle.</title>
        <authorList>
            <person name="Srinivasan J."/>
            <person name="Dillman A.R."/>
            <person name="Macchietto M.G."/>
            <person name="Heikkinen L."/>
            <person name="Lakso M."/>
            <person name="Fracchia K.M."/>
            <person name="Antoshechkin I."/>
            <person name="Mortazavi A."/>
            <person name="Wong G."/>
            <person name="Sternberg P.W."/>
        </authorList>
    </citation>
    <scope>NUCLEOTIDE SEQUENCE [LARGE SCALE GENOMIC DNA]</scope>
    <source>
        <strain evidence="5">MT8872</strain>
    </source>
</reference>
<feature type="compositionally biased region" description="Basic residues" evidence="3">
    <location>
        <begin position="127"/>
        <end position="140"/>
    </location>
</feature>
<dbReference type="AlphaFoldDB" id="A0A7E4UY05"/>
<feature type="region of interest" description="Disordered" evidence="3">
    <location>
        <begin position="79"/>
        <end position="322"/>
    </location>
</feature>
<accession>A0A7E4UY05</accession>
<dbReference type="InterPro" id="IPR051219">
    <property type="entry name" value="Heterochromatin_chromo-domain"/>
</dbReference>
<evidence type="ECO:0000313" key="5">
    <source>
        <dbReference type="Proteomes" id="UP000492821"/>
    </source>
</evidence>
<dbReference type="WBParaSite" id="Pan_g13920.t1">
    <property type="protein sequence ID" value="Pan_g13920.t1"/>
    <property type="gene ID" value="Pan_g13920"/>
</dbReference>
<dbReference type="Proteomes" id="UP000492821">
    <property type="component" value="Unassembled WGS sequence"/>
</dbReference>
<feature type="compositionally biased region" description="Basic residues" evidence="3">
    <location>
        <begin position="305"/>
        <end position="321"/>
    </location>
</feature>
<feature type="domain" description="Chromo" evidence="4">
    <location>
        <begin position="23"/>
        <end position="83"/>
    </location>
</feature>
<comment type="subcellular location">
    <subcellularLocation>
        <location evidence="1">Nucleus</location>
    </subcellularLocation>
</comment>
<keyword evidence="5" id="KW-1185">Reference proteome</keyword>
<dbReference type="SUPFAM" id="SSF54160">
    <property type="entry name" value="Chromo domain-like"/>
    <property type="match status" value="1"/>
</dbReference>
<evidence type="ECO:0000256" key="3">
    <source>
        <dbReference type="SAM" id="MobiDB-lite"/>
    </source>
</evidence>
<evidence type="ECO:0000256" key="1">
    <source>
        <dbReference type="ARBA" id="ARBA00004123"/>
    </source>
</evidence>
<dbReference type="PROSITE" id="PS50013">
    <property type="entry name" value="CHROMO_2"/>
    <property type="match status" value="1"/>
</dbReference>
<organism evidence="5 6">
    <name type="scientific">Panagrellus redivivus</name>
    <name type="common">Microworm</name>
    <dbReference type="NCBI Taxonomy" id="6233"/>
    <lineage>
        <taxon>Eukaryota</taxon>
        <taxon>Metazoa</taxon>
        <taxon>Ecdysozoa</taxon>
        <taxon>Nematoda</taxon>
        <taxon>Chromadorea</taxon>
        <taxon>Rhabditida</taxon>
        <taxon>Tylenchina</taxon>
        <taxon>Panagrolaimomorpha</taxon>
        <taxon>Panagrolaimoidea</taxon>
        <taxon>Panagrolaimidae</taxon>
        <taxon>Panagrellus</taxon>
    </lineage>
</organism>
<feature type="compositionally biased region" description="Basic and acidic residues" evidence="3">
    <location>
        <begin position="295"/>
        <end position="304"/>
    </location>
</feature>
<reference evidence="6" key="2">
    <citation type="submission" date="2020-10" db="UniProtKB">
        <authorList>
            <consortium name="WormBaseParasite"/>
        </authorList>
    </citation>
    <scope>IDENTIFICATION</scope>
</reference>
<dbReference type="InterPro" id="IPR023779">
    <property type="entry name" value="Chromodomain_CS"/>
</dbReference>
<dbReference type="GO" id="GO:0005634">
    <property type="term" value="C:nucleus"/>
    <property type="evidence" value="ECO:0007669"/>
    <property type="project" value="UniProtKB-SubCell"/>
</dbReference>
<keyword evidence="2" id="KW-0539">Nucleus</keyword>
<dbReference type="Gene3D" id="2.40.50.40">
    <property type="match status" value="1"/>
</dbReference>
<sequence>MSSDDSDSEAAPQQPVGESEPEYEVDYIMKTRMHGRKRFFLVRWKGFGPEADSWEPIDMLTVGAKETVEEYMAKYNEEKKNQLQKAKKRPRATSKSTMVVDSDAIPPSSPSSEGSSNEDEFNPSGSRSRKRGPSAKRARKSTTTIPRGAASRATPRAVKTTGARAAASSSAGGSVKKPVKRNSVAAWLMVSSDDSDDDRTASGSASPQKPPPPAANPTPSSSAAMATTPPDDLPGPSNPNLSQAAPGSLKMTFRRPDPSASTSAPPINYLTGHPSQSANTTVPPKPLPNPSDADDAYRHDEGSSKKSKKEKKRDKKHRKNKIQLEYVGCYRPAEDRPLSFVTRQINPEVSHGDTRVYTLEEAIEIDSRSLARYLSNYITFTPSGTPIVRPPRRSTSSSYNSD</sequence>
<dbReference type="Pfam" id="PF00385">
    <property type="entry name" value="Chromo"/>
    <property type="match status" value="1"/>
</dbReference>
<dbReference type="InterPro" id="IPR000953">
    <property type="entry name" value="Chromo/chromo_shadow_dom"/>
</dbReference>
<evidence type="ECO:0000313" key="6">
    <source>
        <dbReference type="WBParaSite" id="Pan_g13920.t1"/>
    </source>
</evidence>
<dbReference type="CDD" id="cd00024">
    <property type="entry name" value="CD_CSD"/>
    <property type="match status" value="1"/>
</dbReference>
<feature type="region of interest" description="Disordered" evidence="3">
    <location>
        <begin position="1"/>
        <end position="23"/>
    </location>
</feature>
<dbReference type="PROSITE" id="PS00598">
    <property type="entry name" value="CHROMO_1"/>
    <property type="match status" value="1"/>
</dbReference>
<dbReference type="InterPro" id="IPR023780">
    <property type="entry name" value="Chromo_domain"/>
</dbReference>
<feature type="compositionally biased region" description="Low complexity" evidence="3">
    <location>
        <begin position="217"/>
        <end position="230"/>
    </location>
</feature>
<name>A0A7E4UY05_PANRE</name>
<feature type="compositionally biased region" description="Polar residues" evidence="3">
    <location>
        <begin position="273"/>
        <end position="282"/>
    </location>
</feature>
<feature type="compositionally biased region" description="Low complexity" evidence="3">
    <location>
        <begin position="162"/>
        <end position="174"/>
    </location>
</feature>
<evidence type="ECO:0000256" key="2">
    <source>
        <dbReference type="ARBA" id="ARBA00023242"/>
    </source>
</evidence>
<evidence type="ECO:0000259" key="4">
    <source>
        <dbReference type="PROSITE" id="PS50013"/>
    </source>
</evidence>
<proteinExistence type="predicted"/>
<dbReference type="SMART" id="SM00298">
    <property type="entry name" value="CHROMO"/>
    <property type="match status" value="1"/>
</dbReference>
<dbReference type="PANTHER" id="PTHR22812">
    <property type="entry name" value="CHROMOBOX PROTEIN"/>
    <property type="match status" value="1"/>
</dbReference>